<dbReference type="InterPro" id="IPR012336">
    <property type="entry name" value="Thioredoxin-like_fold"/>
</dbReference>
<evidence type="ECO:0000259" key="1">
    <source>
        <dbReference type="Pfam" id="PF13098"/>
    </source>
</evidence>
<reference evidence="2 3" key="1">
    <citation type="submission" date="2018-12" db="EMBL/GenBank/DDBJ databases">
        <title>Deinococcus radiophilus ATCC 27603 genome sequencing and assembly.</title>
        <authorList>
            <person name="Maclea K.S."/>
            <person name="Maynard C.R."/>
        </authorList>
    </citation>
    <scope>NUCLEOTIDE SEQUENCE [LARGE SCALE GENOMIC DNA]</scope>
    <source>
        <strain evidence="2 3">ATCC 27603</strain>
    </source>
</reference>
<protein>
    <submittedName>
        <fullName evidence="2">Thioredoxin</fullName>
    </submittedName>
</protein>
<dbReference type="InterPro" id="IPR036249">
    <property type="entry name" value="Thioredoxin-like_sf"/>
</dbReference>
<dbReference type="SUPFAM" id="SSF52833">
    <property type="entry name" value="Thioredoxin-like"/>
    <property type="match status" value="1"/>
</dbReference>
<dbReference type="Gene3D" id="3.40.30.10">
    <property type="entry name" value="Glutaredoxin"/>
    <property type="match status" value="1"/>
</dbReference>
<organism evidence="2 3">
    <name type="scientific">Deinococcus radiophilus</name>
    <dbReference type="NCBI Taxonomy" id="32062"/>
    <lineage>
        <taxon>Bacteria</taxon>
        <taxon>Thermotogati</taxon>
        <taxon>Deinococcota</taxon>
        <taxon>Deinococci</taxon>
        <taxon>Deinococcales</taxon>
        <taxon>Deinococcaceae</taxon>
        <taxon>Deinococcus</taxon>
    </lineage>
</organism>
<proteinExistence type="predicted"/>
<dbReference type="AlphaFoldDB" id="A0A3S0RD23"/>
<dbReference type="OrthoDB" id="71793at2"/>
<evidence type="ECO:0000313" key="2">
    <source>
        <dbReference type="EMBL" id="RTR25377.1"/>
    </source>
</evidence>
<gene>
    <name evidence="2" type="ORF">EJ104_11175</name>
</gene>
<feature type="domain" description="Thioredoxin-like fold" evidence="1">
    <location>
        <begin position="15"/>
        <end position="87"/>
    </location>
</feature>
<sequence length="96" mass="10699">MTETTSANLTDQTRFVLLTQDNCPNCERLKLMLARPLKGQFDSQIVTVHREQNATEFGALTEQYGVQSTPALIDRERGEVLRNTGGLGEVKNFLTA</sequence>
<dbReference type="RefSeq" id="WP_126352850.1">
    <property type="nucleotide sequence ID" value="NZ_CP086381.1"/>
</dbReference>
<dbReference type="CDD" id="cd01659">
    <property type="entry name" value="TRX_superfamily"/>
    <property type="match status" value="1"/>
</dbReference>
<evidence type="ECO:0000313" key="3">
    <source>
        <dbReference type="Proteomes" id="UP000277766"/>
    </source>
</evidence>
<dbReference type="Pfam" id="PF13098">
    <property type="entry name" value="Thioredoxin_2"/>
    <property type="match status" value="1"/>
</dbReference>
<comment type="caution">
    <text evidence="2">The sequence shown here is derived from an EMBL/GenBank/DDBJ whole genome shotgun (WGS) entry which is preliminary data.</text>
</comment>
<accession>A0A3S0RD23</accession>
<dbReference type="EMBL" id="RXPE01000029">
    <property type="protein sequence ID" value="RTR25377.1"/>
    <property type="molecule type" value="Genomic_DNA"/>
</dbReference>
<dbReference type="Proteomes" id="UP000277766">
    <property type="component" value="Unassembled WGS sequence"/>
</dbReference>
<keyword evidence="3" id="KW-1185">Reference proteome</keyword>
<name>A0A3S0RD23_9DEIO</name>